<reference evidence="2" key="1">
    <citation type="submission" date="2016-04" db="EMBL/GenBank/DDBJ databases">
        <authorList>
            <person name="Evans L.H."/>
            <person name="Alamgir A."/>
            <person name="Owens N."/>
            <person name="Weber N.D."/>
            <person name="Virtaneva K."/>
            <person name="Barbian K."/>
            <person name="Babar A."/>
            <person name="Rosenke K."/>
        </authorList>
    </citation>
    <scope>NUCLEOTIDE SEQUENCE</scope>
    <source>
        <strain evidence="2">86-2</strain>
    </source>
</reference>
<proteinExistence type="predicted"/>
<gene>
    <name evidence="2" type="ORF">KL86DYS2_13211</name>
</gene>
<keyword evidence="1" id="KW-0812">Transmembrane</keyword>
<keyword evidence="1" id="KW-0472">Membrane</keyword>
<accession>A0A212K7R9</accession>
<evidence type="ECO:0008006" key="3">
    <source>
        <dbReference type="Google" id="ProtNLM"/>
    </source>
</evidence>
<keyword evidence="1" id="KW-1133">Transmembrane helix</keyword>
<name>A0A212K7R9_9BACT</name>
<dbReference type="RefSeq" id="WP_296951771.1">
    <property type="nucleotide sequence ID" value="NZ_LT599021.1"/>
</dbReference>
<dbReference type="EMBL" id="FLUL01000001">
    <property type="protein sequence ID" value="SBW07706.1"/>
    <property type="molecule type" value="Genomic_DNA"/>
</dbReference>
<dbReference type="AlphaFoldDB" id="A0A212K7R9"/>
<protein>
    <recommendedName>
        <fullName evidence="3">Zinc-ribbon 15 domain-containing protein</fullName>
    </recommendedName>
</protein>
<organism evidence="2">
    <name type="scientific">uncultured Dysgonomonas sp</name>
    <dbReference type="NCBI Taxonomy" id="206096"/>
    <lineage>
        <taxon>Bacteria</taxon>
        <taxon>Pseudomonadati</taxon>
        <taxon>Bacteroidota</taxon>
        <taxon>Bacteroidia</taxon>
        <taxon>Bacteroidales</taxon>
        <taxon>Dysgonomonadaceae</taxon>
        <taxon>Dysgonomonas</taxon>
        <taxon>environmental samples</taxon>
    </lineage>
</organism>
<feature type="transmembrane region" description="Helical" evidence="1">
    <location>
        <begin position="84"/>
        <end position="105"/>
    </location>
</feature>
<evidence type="ECO:0000256" key="1">
    <source>
        <dbReference type="SAM" id="Phobius"/>
    </source>
</evidence>
<sequence length="200" mass="22980">MNFIFGTRGTSASPIHTGQLCPACGKEDSILMMPYQRYFHLLQIPLFPTTKHFIPVCCSCETSFTIQQFPVTDEIRNRFRTPRWIFIIPSVLALVVIFILVWVVINAISGEVDIKDKVENPQVGDVYYVRYDKNEYSLMKVASFTVDSIYFYLSPGRAEDRGLDMLPGVDVYDTILKKSFSKNELKCNSVKEVEILKIER</sequence>
<evidence type="ECO:0000313" key="2">
    <source>
        <dbReference type="EMBL" id="SBW07706.1"/>
    </source>
</evidence>